<accession>A0A6A0ANT2</accession>
<evidence type="ECO:0000313" key="1">
    <source>
        <dbReference type="EMBL" id="GFH34288.1"/>
    </source>
</evidence>
<dbReference type="EMBL" id="BLLG01000001">
    <property type="protein sequence ID" value="GFH34288.1"/>
    <property type="molecule type" value="Genomic_DNA"/>
</dbReference>
<name>A0A6A0ANT2_9ACTN</name>
<gene>
    <name evidence="1" type="ORF">SCWH03_05020</name>
</gene>
<dbReference type="AlphaFoldDB" id="A0A6A0ANT2"/>
<proteinExistence type="predicted"/>
<comment type="caution">
    <text evidence="1">The sequence shown here is derived from an EMBL/GenBank/DDBJ whole genome shotgun (WGS) entry which is preliminary data.</text>
</comment>
<keyword evidence="2" id="KW-1185">Reference proteome</keyword>
<protein>
    <submittedName>
        <fullName evidence="1">Uncharacterized protein</fullName>
    </submittedName>
</protein>
<dbReference type="RefSeq" id="WP_173261055.1">
    <property type="nucleotide sequence ID" value="NZ_BLLG01000001.1"/>
</dbReference>
<evidence type="ECO:0000313" key="2">
    <source>
        <dbReference type="Proteomes" id="UP000484988"/>
    </source>
</evidence>
<dbReference type="Proteomes" id="UP000484988">
    <property type="component" value="Unassembled WGS sequence"/>
</dbReference>
<organism evidence="1 2">
    <name type="scientific">Streptomyces pacificus</name>
    <dbReference type="NCBI Taxonomy" id="2705029"/>
    <lineage>
        <taxon>Bacteria</taxon>
        <taxon>Bacillati</taxon>
        <taxon>Actinomycetota</taxon>
        <taxon>Actinomycetes</taxon>
        <taxon>Kitasatosporales</taxon>
        <taxon>Streptomycetaceae</taxon>
        <taxon>Streptomyces</taxon>
    </lineage>
</organism>
<sequence length="171" mass="18560">MPNLKDILAKARAREHTVRICLAGDVAAEVDRLEAELAGLSQWQQESLADKNPGLELAEKIKAARERMKEAEVDFTFRALGAKAWSDLVAEHPGKDSDESWDAESLAPALVAACAVDPEMTPAEVDELFEALNFGQRQQLIDAAWQVNGEATTIPFALHASAILASHTEGK</sequence>
<reference evidence="1 2" key="1">
    <citation type="submission" date="2020-02" db="EMBL/GenBank/DDBJ databases">
        <title>Whole Genome Shotgun Sequence of Streptomyces sp. strain CWH03.</title>
        <authorList>
            <person name="Dohra H."/>
            <person name="Kodani S."/>
            <person name="Yamamura H."/>
        </authorList>
    </citation>
    <scope>NUCLEOTIDE SEQUENCE [LARGE SCALE GENOMIC DNA]</scope>
    <source>
        <strain evidence="1 2">CWH03</strain>
    </source>
</reference>